<evidence type="ECO:0000313" key="7">
    <source>
        <dbReference type="EMBL" id="TCL05856.1"/>
    </source>
</evidence>
<evidence type="ECO:0000256" key="4">
    <source>
        <dbReference type="ARBA" id="ARBA00023163"/>
    </source>
</evidence>
<organism evidence="7 8">
    <name type="scientific">Sodalis ligni</name>
    <dbReference type="NCBI Taxonomy" id="2697027"/>
    <lineage>
        <taxon>Bacteria</taxon>
        <taxon>Pseudomonadati</taxon>
        <taxon>Pseudomonadota</taxon>
        <taxon>Gammaproteobacteria</taxon>
        <taxon>Enterobacterales</taxon>
        <taxon>Bruguierivoracaceae</taxon>
        <taxon>Sodalis</taxon>
    </lineage>
</organism>
<dbReference type="InterPro" id="IPR013325">
    <property type="entry name" value="RNA_pol_sigma_r2"/>
</dbReference>
<reference evidence="7 8" key="1">
    <citation type="submission" date="2019-02" db="EMBL/GenBank/DDBJ databases">
        <title>Investigation of anaerobic lignin degradation for improved lignocellulosic biofuels.</title>
        <authorList>
            <person name="Deangelis K."/>
        </authorList>
    </citation>
    <scope>NUCLEOTIDE SEQUENCE [LARGE SCALE GENOMIC DNA]</scope>
    <source>
        <strain evidence="7 8">159R</strain>
    </source>
</reference>
<dbReference type="SUPFAM" id="SSF88659">
    <property type="entry name" value="Sigma3 and sigma4 domains of RNA polymerase sigma factors"/>
    <property type="match status" value="1"/>
</dbReference>
<keyword evidence="8" id="KW-1185">Reference proteome</keyword>
<comment type="similarity">
    <text evidence="1">Belongs to the sigma-70 factor family. ECF subfamily.</text>
</comment>
<evidence type="ECO:0000259" key="5">
    <source>
        <dbReference type="Pfam" id="PF04542"/>
    </source>
</evidence>
<dbReference type="InterPro" id="IPR036388">
    <property type="entry name" value="WH-like_DNA-bd_sf"/>
</dbReference>
<gene>
    <name evidence="7" type="ORF">EZJ58_4078</name>
</gene>
<dbReference type="InterPro" id="IPR014284">
    <property type="entry name" value="RNA_pol_sigma-70_dom"/>
</dbReference>
<evidence type="ECO:0000313" key="8">
    <source>
        <dbReference type="Proteomes" id="UP000294555"/>
    </source>
</evidence>
<dbReference type="Pfam" id="PF04542">
    <property type="entry name" value="Sigma70_r2"/>
    <property type="match status" value="1"/>
</dbReference>
<dbReference type="GO" id="GO:0016987">
    <property type="term" value="F:sigma factor activity"/>
    <property type="evidence" value="ECO:0007669"/>
    <property type="project" value="UniProtKB-KW"/>
</dbReference>
<dbReference type="OrthoDB" id="8589148at2"/>
<accession>A0A4R1NM40</accession>
<protein>
    <submittedName>
        <fullName evidence="7">RNA polymerase sigma-70 factor (ECF subfamily)</fullName>
    </submittedName>
</protein>
<comment type="caution">
    <text evidence="7">The sequence shown here is derived from an EMBL/GenBank/DDBJ whole genome shotgun (WGS) entry which is preliminary data.</text>
</comment>
<dbReference type="EMBL" id="SJOI01000001">
    <property type="protein sequence ID" value="TCL05856.1"/>
    <property type="molecule type" value="Genomic_DNA"/>
</dbReference>
<dbReference type="AlphaFoldDB" id="A0A4R1NM40"/>
<dbReference type="Proteomes" id="UP000294555">
    <property type="component" value="Unassembled WGS sequence"/>
</dbReference>
<evidence type="ECO:0000256" key="1">
    <source>
        <dbReference type="ARBA" id="ARBA00010641"/>
    </source>
</evidence>
<dbReference type="RefSeq" id="WP_132924777.1">
    <property type="nucleotide sequence ID" value="NZ_SJOI01000001.1"/>
</dbReference>
<dbReference type="InterPro" id="IPR013324">
    <property type="entry name" value="RNA_pol_sigma_r3/r4-like"/>
</dbReference>
<feature type="domain" description="RNA polymerase sigma-70 region 2" evidence="5">
    <location>
        <begin position="14"/>
        <end position="81"/>
    </location>
</feature>
<evidence type="ECO:0000256" key="2">
    <source>
        <dbReference type="ARBA" id="ARBA00023015"/>
    </source>
</evidence>
<sequence>MLPEKIRELLRNLLTSHYAELRKRIEFRLGSPEQADDALHETWLRVDSMDMDKISVIKHPASYLVQMAVNISIDQHRRKMRLLTDAEIDEMVTVADTTTDPVRILAGNQEVAALERAMDGLSYRRRAILLAARIDGMIHRDIAARFGISERMVLKELSAALAHCSRQLERDVLAQRGPTNKKVSENGQN</sequence>
<keyword evidence="3" id="KW-0731">Sigma factor</keyword>
<evidence type="ECO:0000259" key="6">
    <source>
        <dbReference type="Pfam" id="PF08281"/>
    </source>
</evidence>
<evidence type="ECO:0000256" key="3">
    <source>
        <dbReference type="ARBA" id="ARBA00023082"/>
    </source>
</evidence>
<dbReference type="GO" id="GO:0006352">
    <property type="term" value="P:DNA-templated transcription initiation"/>
    <property type="evidence" value="ECO:0007669"/>
    <property type="project" value="InterPro"/>
</dbReference>
<dbReference type="InterPro" id="IPR007627">
    <property type="entry name" value="RNA_pol_sigma70_r2"/>
</dbReference>
<feature type="domain" description="RNA polymerase sigma factor 70 region 4 type 2" evidence="6">
    <location>
        <begin position="113"/>
        <end position="164"/>
    </location>
</feature>
<proteinExistence type="inferred from homology"/>
<dbReference type="InterPro" id="IPR039425">
    <property type="entry name" value="RNA_pol_sigma-70-like"/>
</dbReference>
<keyword evidence="4" id="KW-0804">Transcription</keyword>
<dbReference type="PANTHER" id="PTHR43133">
    <property type="entry name" value="RNA POLYMERASE ECF-TYPE SIGMA FACTO"/>
    <property type="match status" value="1"/>
</dbReference>
<dbReference type="Gene3D" id="1.10.1740.10">
    <property type="match status" value="1"/>
</dbReference>
<dbReference type="PANTHER" id="PTHR43133:SF63">
    <property type="entry name" value="RNA POLYMERASE SIGMA FACTOR FECI-RELATED"/>
    <property type="match status" value="1"/>
</dbReference>
<dbReference type="Pfam" id="PF08281">
    <property type="entry name" value="Sigma70_r4_2"/>
    <property type="match status" value="1"/>
</dbReference>
<dbReference type="Gene3D" id="1.10.10.10">
    <property type="entry name" value="Winged helix-like DNA-binding domain superfamily/Winged helix DNA-binding domain"/>
    <property type="match status" value="1"/>
</dbReference>
<dbReference type="SUPFAM" id="SSF88946">
    <property type="entry name" value="Sigma2 domain of RNA polymerase sigma factors"/>
    <property type="match status" value="1"/>
</dbReference>
<dbReference type="NCBIfam" id="TIGR02937">
    <property type="entry name" value="sigma70-ECF"/>
    <property type="match status" value="1"/>
</dbReference>
<keyword evidence="2" id="KW-0805">Transcription regulation</keyword>
<dbReference type="InterPro" id="IPR013249">
    <property type="entry name" value="RNA_pol_sigma70_r4_t2"/>
</dbReference>
<dbReference type="GO" id="GO:0003677">
    <property type="term" value="F:DNA binding"/>
    <property type="evidence" value="ECO:0007669"/>
    <property type="project" value="InterPro"/>
</dbReference>
<name>A0A4R1NM40_9GAMM</name>